<protein>
    <submittedName>
        <fullName evidence="3">Uncharacterized protein</fullName>
    </submittedName>
</protein>
<feature type="chain" id="PRO_5047126747" evidence="2">
    <location>
        <begin position="19"/>
        <end position="355"/>
    </location>
</feature>
<evidence type="ECO:0000256" key="1">
    <source>
        <dbReference type="SAM" id="MobiDB-lite"/>
    </source>
</evidence>
<evidence type="ECO:0000256" key="2">
    <source>
        <dbReference type="SAM" id="SignalP"/>
    </source>
</evidence>
<feature type="signal peptide" evidence="2">
    <location>
        <begin position="1"/>
        <end position="18"/>
    </location>
</feature>
<comment type="caution">
    <text evidence="3">The sequence shown here is derived from an EMBL/GenBank/DDBJ whole genome shotgun (WGS) entry which is preliminary data.</text>
</comment>
<feature type="compositionally biased region" description="Acidic residues" evidence="1">
    <location>
        <begin position="103"/>
        <end position="113"/>
    </location>
</feature>
<proteinExistence type="predicted"/>
<reference evidence="3 4" key="1">
    <citation type="submission" date="2021-02" db="EMBL/GenBank/DDBJ databases">
        <title>Variation within the Batrachochytrium salamandrivorans European outbreak.</title>
        <authorList>
            <person name="Kelly M."/>
            <person name="Pasmans F."/>
            <person name="Shea T.P."/>
            <person name="Munoz J.F."/>
            <person name="Carranza S."/>
            <person name="Cuomo C.A."/>
            <person name="Martel A."/>
        </authorList>
    </citation>
    <scope>NUCLEOTIDE SEQUENCE [LARGE SCALE GENOMIC DNA]</scope>
    <source>
        <strain evidence="3 4">AMFP18/2</strain>
    </source>
</reference>
<evidence type="ECO:0000313" key="3">
    <source>
        <dbReference type="EMBL" id="KAH6594778.1"/>
    </source>
</evidence>
<feature type="compositionally biased region" description="Basic and acidic residues" evidence="1">
    <location>
        <begin position="46"/>
        <end position="59"/>
    </location>
</feature>
<accession>A0ABQ8FD66</accession>
<feature type="region of interest" description="Disordered" evidence="1">
    <location>
        <begin position="46"/>
        <end position="138"/>
    </location>
</feature>
<keyword evidence="2" id="KW-0732">Signal</keyword>
<organism evidence="3 4">
    <name type="scientific">Batrachochytrium salamandrivorans</name>
    <dbReference type="NCBI Taxonomy" id="1357716"/>
    <lineage>
        <taxon>Eukaryota</taxon>
        <taxon>Fungi</taxon>
        <taxon>Fungi incertae sedis</taxon>
        <taxon>Chytridiomycota</taxon>
        <taxon>Chytridiomycota incertae sedis</taxon>
        <taxon>Chytridiomycetes</taxon>
        <taxon>Rhizophydiales</taxon>
        <taxon>Rhizophydiales incertae sedis</taxon>
        <taxon>Batrachochytrium</taxon>
    </lineage>
</organism>
<dbReference type="EMBL" id="JAFCIX010000329">
    <property type="protein sequence ID" value="KAH6594778.1"/>
    <property type="molecule type" value="Genomic_DNA"/>
</dbReference>
<feature type="compositionally biased region" description="Low complexity" evidence="1">
    <location>
        <begin position="88"/>
        <end position="102"/>
    </location>
</feature>
<sequence>MRISTGIILSMLSANVFAIEHPNDAYSGSLLARRAVMADADDVFLQKRSDDKDQEEQTKPKTYIPIPNSGQKGYVYREDLSENDFDSDSSSSDGAEGSSTDFPDYDPEQDDEDQGARNNVYSGLDSGQRRPSFADALGGSPSQVFDHIKSGLSRAKQGAKLFSSRQRALDASDKVRLHFGGIEGKLIGEEVYAMLRCAAKTSQGYQGLYNDPGTSPFGLTLPSVISYNLKEQYESLQKDVKKSIENHITAINDAAGYISAEPTYVVEWLESMMETLDNFYQVVLDAKSKYRRLAELLGMSDTRRLEDLKMHIKAVGAYQNNISEYFDTIKKMVEDYRESSKEEGPLNAFAPRAGF</sequence>
<dbReference type="Proteomes" id="UP001648503">
    <property type="component" value="Unassembled WGS sequence"/>
</dbReference>
<evidence type="ECO:0000313" key="4">
    <source>
        <dbReference type="Proteomes" id="UP001648503"/>
    </source>
</evidence>
<gene>
    <name evidence="3" type="ORF">BASA50_006331</name>
</gene>
<keyword evidence="4" id="KW-1185">Reference proteome</keyword>
<name>A0ABQ8FD66_9FUNG</name>